<evidence type="ECO:0000256" key="2">
    <source>
        <dbReference type="SAM" id="Phobius"/>
    </source>
</evidence>
<feature type="transmembrane region" description="Helical" evidence="2">
    <location>
        <begin position="237"/>
        <end position="255"/>
    </location>
</feature>
<keyword evidence="2" id="KW-1133">Transmembrane helix</keyword>
<dbReference type="EMBL" id="LHPG02000017">
    <property type="protein sequence ID" value="PRW33100.1"/>
    <property type="molecule type" value="Genomic_DNA"/>
</dbReference>
<organism evidence="3 4">
    <name type="scientific">Chlorella sorokiniana</name>
    <name type="common">Freshwater green alga</name>
    <dbReference type="NCBI Taxonomy" id="3076"/>
    <lineage>
        <taxon>Eukaryota</taxon>
        <taxon>Viridiplantae</taxon>
        <taxon>Chlorophyta</taxon>
        <taxon>core chlorophytes</taxon>
        <taxon>Trebouxiophyceae</taxon>
        <taxon>Chlorellales</taxon>
        <taxon>Chlorellaceae</taxon>
        <taxon>Chlorella clade</taxon>
        <taxon>Chlorella</taxon>
    </lineage>
</organism>
<evidence type="ECO:0000256" key="1">
    <source>
        <dbReference type="SAM" id="MobiDB-lite"/>
    </source>
</evidence>
<feature type="compositionally biased region" description="Low complexity" evidence="1">
    <location>
        <begin position="48"/>
        <end position="57"/>
    </location>
</feature>
<reference evidence="3 4" key="1">
    <citation type="journal article" date="2018" name="Plant J.">
        <title>Genome sequences of Chlorella sorokiniana UTEX 1602 and Micractinium conductrix SAG 241.80: implications to maltose excretion by a green alga.</title>
        <authorList>
            <person name="Arriola M.B."/>
            <person name="Velmurugan N."/>
            <person name="Zhang Y."/>
            <person name="Plunkett M.H."/>
            <person name="Hondzo H."/>
            <person name="Barney B.M."/>
        </authorList>
    </citation>
    <scope>NUCLEOTIDE SEQUENCE [LARGE SCALE GENOMIC DNA]</scope>
    <source>
        <strain evidence="4">UTEX 1602</strain>
    </source>
</reference>
<gene>
    <name evidence="3" type="ORF">C2E21_7832</name>
</gene>
<evidence type="ECO:0000313" key="3">
    <source>
        <dbReference type="EMBL" id="PRW33100.1"/>
    </source>
</evidence>
<proteinExistence type="predicted"/>
<feature type="region of interest" description="Disordered" evidence="1">
    <location>
        <begin position="39"/>
        <end position="77"/>
    </location>
</feature>
<name>A0A2P6TG60_CHLSO</name>
<keyword evidence="2" id="KW-0812">Transmembrane</keyword>
<comment type="caution">
    <text evidence="3">The sequence shown here is derived from an EMBL/GenBank/DDBJ whole genome shotgun (WGS) entry which is preliminary data.</text>
</comment>
<feature type="transmembrane region" description="Helical" evidence="2">
    <location>
        <begin position="133"/>
        <end position="151"/>
    </location>
</feature>
<evidence type="ECO:0000313" key="4">
    <source>
        <dbReference type="Proteomes" id="UP000239899"/>
    </source>
</evidence>
<dbReference type="Proteomes" id="UP000239899">
    <property type="component" value="Unassembled WGS sequence"/>
</dbReference>
<protein>
    <submittedName>
        <fullName evidence="3">Uncharacterized protein</fullName>
    </submittedName>
</protein>
<keyword evidence="4" id="KW-1185">Reference proteome</keyword>
<sequence length="263" mass="26186">MAAGALSWAAACLRPRACPAVQRCLQGAVVRLRRTLSPAVSGADERQSSGPGSIDSAPGGGSAGAPPPSSAAPTGGSVSTPFDQEFVKTVAATVSIGVTFYALVSWGAGLSSSMAQLQADMTEIKAGMRESQALLLTIAALLASSAIAKALSPTPAEAPGGALPPATAGPNGSSVFTPAGQEFVRTVGAAVTTLAAFYALVSWGVGLSSSVAQLHVDLSSSTAQLNEIKAMQQDQTILMLSIAALLAASAIAEAFSPSDRTSK</sequence>
<keyword evidence="2" id="KW-0472">Membrane</keyword>
<feature type="transmembrane region" description="Helical" evidence="2">
    <location>
        <begin position="90"/>
        <end position="112"/>
    </location>
</feature>
<dbReference type="AlphaFoldDB" id="A0A2P6TG60"/>
<accession>A0A2P6TG60</accession>